<keyword evidence="5" id="KW-0732">Signal</keyword>
<dbReference type="PROSITE" id="PS51007">
    <property type="entry name" value="CYTC"/>
    <property type="match status" value="1"/>
</dbReference>
<evidence type="ECO:0000313" key="8">
    <source>
        <dbReference type="Proteomes" id="UP001595632"/>
    </source>
</evidence>
<accession>A0ABV7GSM3</accession>
<keyword evidence="2 4" id="KW-0479">Metal-binding</keyword>
<sequence length="255" mass="27200">MHGIRQILAAAVVLILAQALAPVPAPAQDRTVRLAAPAALVDSGVLRYALPRFSLKTQVKVQVVAPGDAADIALGDDGVAVFEGPDQSWHVAVLSSDNDGAARLADWFASDVGLATITGYAPDGAALFGPPEVVEAAPEEIEIDTELARAGLVASRVHCVRCHVISEDTRMTSIDSTPSFFLLRAFDDWEYRFQVFYILNPHPAFTQVEGVTEPFPISRPSPIVPVEMTVDEVEAIVAYVAGLEPADLGAPLQHQ</sequence>
<evidence type="ECO:0000313" key="7">
    <source>
        <dbReference type="EMBL" id="MFC3143506.1"/>
    </source>
</evidence>
<reference evidence="8" key="1">
    <citation type="journal article" date="2019" name="Int. J. Syst. Evol. Microbiol.">
        <title>The Global Catalogue of Microorganisms (GCM) 10K type strain sequencing project: providing services to taxonomists for standard genome sequencing and annotation.</title>
        <authorList>
            <consortium name="The Broad Institute Genomics Platform"/>
            <consortium name="The Broad Institute Genome Sequencing Center for Infectious Disease"/>
            <person name="Wu L."/>
            <person name="Ma J."/>
        </authorList>
    </citation>
    <scope>NUCLEOTIDE SEQUENCE [LARGE SCALE GENOMIC DNA]</scope>
    <source>
        <strain evidence="8">KCTC 52366</strain>
    </source>
</reference>
<organism evidence="7 8">
    <name type="scientific">Psychromarinibacter halotolerans</name>
    <dbReference type="NCBI Taxonomy" id="1775175"/>
    <lineage>
        <taxon>Bacteria</taxon>
        <taxon>Pseudomonadati</taxon>
        <taxon>Pseudomonadota</taxon>
        <taxon>Alphaproteobacteria</taxon>
        <taxon>Rhodobacterales</taxon>
        <taxon>Paracoccaceae</taxon>
        <taxon>Psychromarinibacter</taxon>
    </lineage>
</organism>
<comment type="caution">
    <text evidence="7">The sequence shown here is derived from an EMBL/GenBank/DDBJ whole genome shotgun (WGS) entry which is preliminary data.</text>
</comment>
<dbReference type="SUPFAM" id="SSF46626">
    <property type="entry name" value="Cytochrome c"/>
    <property type="match status" value="1"/>
</dbReference>
<evidence type="ECO:0000259" key="6">
    <source>
        <dbReference type="PROSITE" id="PS51007"/>
    </source>
</evidence>
<evidence type="ECO:0000256" key="5">
    <source>
        <dbReference type="SAM" id="SignalP"/>
    </source>
</evidence>
<keyword evidence="8" id="KW-1185">Reference proteome</keyword>
<evidence type="ECO:0000256" key="4">
    <source>
        <dbReference type="PROSITE-ProRule" id="PRU00433"/>
    </source>
</evidence>
<name>A0ABV7GSM3_9RHOB</name>
<evidence type="ECO:0000256" key="3">
    <source>
        <dbReference type="ARBA" id="ARBA00023004"/>
    </source>
</evidence>
<evidence type="ECO:0000256" key="1">
    <source>
        <dbReference type="ARBA" id="ARBA00022617"/>
    </source>
</evidence>
<dbReference type="EMBL" id="JBHRTB010000010">
    <property type="protein sequence ID" value="MFC3143506.1"/>
    <property type="molecule type" value="Genomic_DNA"/>
</dbReference>
<feature type="signal peptide" evidence="5">
    <location>
        <begin position="1"/>
        <end position="21"/>
    </location>
</feature>
<protein>
    <recommendedName>
        <fullName evidence="6">Cytochrome c domain-containing protein</fullName>
    </recommendedName>
</protein>
<dbReference type="RefSeq" id="WP_275630792.1">
    <property type="nucleotide sequence ID" value="NZ_JARGYD010000001.1"/>
</dbReference>
<proteinExistence type="predicted"/>
<evidence type="ECO:0000256" key="2">
    <source>
        <dbReference type="ARBA" id="ARBA00022723"/>
    </source>
</evidence>
<gene>
    <name evidence="7" type="ORF">ACFOGP_12355</name>
</gene>
<dbReference type="InterPro" id="IPR036909">
    <property type="entry name" value="Cyt_c-like_dom_sf"/>
</dbReference>
<keyword evidence="3 4" id="KW-0408">Iron</keyword>
<dbReference type="Proteomes" id="UP001595632">
    <property type="component" value="Unassembled WGS sequence"/>
</dbReference>
<dbReference type="InterPro" id="IPR009056">
    <property type="entry name" value="Cyt_c-like_dom"/>
</dbReference>
<feature type="chain" id="PRO_5047224243" description="Cytochrome c domain-containing protein" evidence="5">
    <location>
        <begin position="22"/>
        <end position="255"/>
    </location>
</feature>
<feature type="domain" description="Cytochrome c" evidence="6">
    <location>
        <begin position="119"/>
        <end position="244"/>
    </location>
</feature>
<keyword evidence="1 4" id="KW-0349">Heme</keyword>